<dbReference type="InterPro" id="IPR036034">
    <property type="entry name" value="PDZ_sf"/>
</dbReference>
<dbReference type="CDD" id="cd14473">
    <property type="entry name" value="FERM_B-lobe"/>
    <property type="match status" value="1"/>
</dbReference>
<dbReference type="Gene3D" id="2.30.42.10">
    <property type="match status" value="1"/>
</dbReference>
<evidence type="ECO:0000256" key="8">
    <source>
        <dbReference type="SAM" id="MobiDB-lite"/>
    </source>
</evidence>
<dbReference type="InterPro" id="IPR019749">
    <property type="entry name" value="Band_41_domain"/>
</dbReference>
<dbReference type="GO" id="GO:0005856">
    <property type="term" value="C:cytoskeleton"/>
    <property type="evidence" value="ECO:0000318"/>
    <property type="project" value="GO_Central"/>
</dbReference>
<dbReference type="InterPro" id="IPR014847">
    <property type="entry name" value="FA"/>
</dbReference>
<evidence type="ECO:0000256" key="6">
    <source>
        <dbReference type="ARBA" id="ARBA00022949"/>
    </source>
</evidence>
<evidence type="ECO:0000256" key="7">
    <source>
        <dbReference type="ARBA" id="ARBA00043944"/>
    </source>
</evidence>
<dbReference type="InterPro" id="IPR029071">
    <property type="entry name" value="Ubiquitin-like_domsf"/>
</dbReference>
<dbReference type="InterPro" id="IPR018980">
    <property type="entry name" value="FERM_PH-like_C"/>
</dbReference>
<feature type="region of interest" description="Disordered" evidence="8">
    <location>
        <begin position="526"/>
        <end position="591"/>
    </location>
</feature>
<dbReference type="GO" id="GO:0005886">
    <property type="term" value="C:plasma membrane"/>
    <property type="evidence" value="ECO:0007669"/>
    <property type="project" value="UniProtKB-ARBA"/>
</dbReference>
<feature type="compositionally biased region" description="Polar residues" evidence="8">
    <location>
        <begin position="469"/>
        <end position="482"/>
    </location>
</feature>
<dbReference type="GO" id="GO:0031032">
    <property type="term" value="P:actomyosin structure organization"/>
    <property type="evidence" value="ECO:0000318"/>
    <property type="project" value="GO_Central"/>
</dbReference>
<dbReference type="PRINTS" id="PR00935">
    <property type="entry name" value="BAND41"/>
</dbReference>
<dbReference type="PROSITE" id="PS50057">
    <property type="entry name" value="FERM_3"/>
    <property type="match status" value="1"/>
</dbReference>
<dbReference type="InterPro" id="IPR008145">
    <property type="entry name" value="GK/Ca_channel_bsu"/>
</dbReference>
<dbReference type="PROSITE" id="PS50002">
    <property type="entry name" value="SH3"/>
    <property type="match status" value="1"/>
</dbReference>
<gene>
    <name evidence="9" type="primary">WBGene00103904</name>
</gene>
<accession>A0A8R1YA83</accession>
<dbReference type="SUPFAM" id="SSF50044">
    <property type="entry name" value="SH3-domain"/>
    <property type="match status" value="1"/>
</dbReference>
<dbReference type="SUPFAM" id="SSF50729">
    <property type="entry name" value="PH domain-like"/>
    <property type="match status" value="1"/>
</dbReference>
<dbReference type="InterPro" id="IPR000798">
    <property type="entry name" value="Ez/rad/moesin-like"/>
</dbReference>
<dbReference type="GO" id="GO:0005912">
    <property type="term" value="C:adherens junction"/>
    <property type="evidence" value="ECO:0007669"/>
    <property type="project" value="UniProtKB-SubCell"/>
</dbReference>
<dbReference type="PROSITE" id="PS50052">
    <property type="entry name" value="GUANYLATE_KINASE_2"/>
    <property type="match status" value="1"/>
</dbReference>
<dbReference type="PRINTS" id="PR00661">
    <property type="entry name" value="ERMFAMILY"/>
</dbReference>
<accession>A0A2A6BJ79</accession>
<dbReference type="SMART" id="SM00295">
    <property type="entry name" value="B41"/>
    <property type="match status" value="1"/>
</dbReference>
<dbReference type="AlphaFoldDB" id="A0A2A6BJ79"/>
<feature type="compositionally biased region" description="Low complexity" evidence="8">
    <location>
        <begin position="433"/>
        <end position="444"/>
    </location>
</feature>
<evidence type="ECO:0000256" key="1">
    <source>
        <dbReference type="ARBA" id="ARBA00004496"/>
    </source>
</evidence>
<dbReference type="Pfam" id="PF00625">
    <property type="entry name" value="Guanylate_kin"/>
    <property type="match status" value="1"/>
</dbReference>
<dbReference type="SMART" id="SM00072">
    <property type="entry name" value="GuKc"/>
    <property type="match status" value="1"/>
</dbReference>
<keyword evidence="6" id="KW-0965">Cell junction</keyword>
<dbReference type="InterPro" id="IPR036028">
    <property type="entry name" value="SH3-like_dom_sf"/>
</dbReference>
<sequence>MASFFRTFSSRFRKPRGNIDLERERSASAQRAPRIDPKKQVCCKVLLLDGTDLNVVVSKRALAEEVYDQVLYTLDIEEREYFGLQFTDHYHVHHWLDPLKRLTKQVPIGPPFTFRLRVKFFTSEPNNLREEITRYQFFLHIKQDVATGKLGCPRKTAIDLAAFALQSELGDFNPEVHTPLFVSEFRFHPEQDEAMEEEIVERYSQCKGQSPAQAEMNYLQGAKWLEMYGVDMHIVEGKDGNHYSLGLTPQGMLVFDGSQKIGLFFWEKIQRLDFRSKKLTLVVEEEADQACGEVQLHTFVFSLVSSKACKHLWKCAVEQHSFFRLKVRSAPRQSRSQLFRLGSTFRYRGRTEYETVNKEGQRPRRSASAFERRPSQRYGARQSHLTKRDQRRAEVRQQIVASLHAPPERKNEGIIHTDSAKVAAAERLERLISSSPPSSSSLSTVPPPPPPTVLPSHPPQSRMPVPTRLNVTSTPPMVNLSTEPRRIDSPSHVTTIPVGTLSTSIIPTVTSPSSEKTIRMTVHTTPISPMYTDSSRLSQSRIPKYTNQSVLSTSTGGESTVSSEEGDNVSPSPPSSPSIAPTASTNPPKLFVSRIPPPSASITKMDESTLSASRIPKVNTRKCAMSTSTFGVVYLCLSIESMGEGISLKEFRQALDLIIESTVEENGGNRIMVEDEVNNVELLYNLMKKARNGSHSSDILVQCDGFIHEWESSGKISAAVQQLIALLNRPHVRCALVAAHDISNGRYSPELPPVPFEDESVLINCSLFFFHNLSLLWVDDDDGIAVKIVKLVKKANSTNGIGVTIKRDSKGRVVIARVLKDSIAEKSGCIQEGDRILEVNCLNVQKMEPSEIGLLLTDMECGSVSLKMHPADPPTSISTVSNIHLRALTDYDSSSDRSHPCSESGVSFSRGDIIELLMCGDDYWWQGRRIGKGAFAGTNAIVNGESHESVGLFPSETLMLKRKSGGTIGKRREIDGLGTIRSHSSKGSRDLEDSLPYESVCRLSPSSLPHPRPILLIGAPGAGRNELKRRLMTLYPKRFSSTVPHTTRQQRENEANGVQYHFVTRPRMEEMINKGEMMEFGEFKGNLYGTALSALHLAATKGMPLLTPHPLALKALRSPSFIPFIVFIRPPSKKDFINSRSAAALTRGRPFTENEIDSIIEQSQAIEKTHSAHFDAEVLNCDIECALSDLIRIIDSLDSIPSWVPLSWATREDR</sequence>
<feature type="compositionally biased region" description="Pro residues" evidence="8">
    <location>
        <begin position="445"/>
        <end position="458"/>
    </location>
</feature>
<keyword evidence="10" id="KW-1185">Reference proteome</keyword>
<dbReference type="Pfam" id="PF09380">
    <property type="entry name" value="FERM_C"/>
    <property type="match status" value="1"/>
</dbReference>
<dbReference type="PROSITE" id="PS00856">
    <property type="entry name" value="GUANYLATE_KINASE_1"/>
    <property type="match status" value="1"/>
</dbReference>
<dbReference type="PROSITE" id="PS00661">
    <property type="entry name" value="FERM_2"/>
    <property type="match status" value="1"/>
</dbReference>
<dbReference type="Pfam" id="PF09379">
    <property type="entry name" value="FERM_N"/>
    <property type="match status" value="1"/>
</dbReference>
<dbReference type="SMART" id="SM00326">
    <property type="entry name" value="SH3"/>
    <property type="match status" value="1"/>
</dbReference>
<dbReference type="InterPro" id="IPR018979">
    <property type="entry name" value="FERM_N"/>
</dbReference>
<dbReference type="GO" id="GO:0005737">
    <property type="term" value="C:cytoplasm"/>
    <property type="evidence" value="ECO:0007669"/>
    <property type="project" value="UniProtKB-SubCell"/>
</dbReference>
<dbReference type="PROSITE" id="PS50106">
    <property type="entry name" value="PDZ"/>
    <property type="match status" value="1"/>
</dbReference>
<dbReference type="InterPro" id="IPR014352">
    <property type="entry name" value="FERM/acyl-CoA-bd_prot_sf"/>
</dbReference>
<dbReference type="SMART" id="SM01195">
    <property type="entry name" value="FA"/>
    <property type="match status" value="1"/>
</dbReference>
<evidence type="ECO:0000313" key="10">
    <source>
        <dbReference type="Proteomes" id="UP000005239"/>
    </source>
</evidence>
<name>A0A2A6BJ79_PRIPA</name>
<dbReference type="SUPFAM" id="SSF47031">
    <property type="entry name" value="Second domain of FERM"/>
    <property type="match status" value="1"/>
</dbReference>
<evidence type="ECO:0000256" key="5">
    <source>
        <dbReference type="ARBA" id="ARBA00022490"/>
    </source>
</evidence>
<dbReference type="SUPFAM" id="SSF54236">
    <property type="entry name" value="Ubiquitin-like"/>
    <property type="match status" value="1"/>
</dbReference>
<feature type="region of interest" description="Disordered" evidence="8">
    <location>
        <begin position="433"/>
        <end position="495"/>
    </location>
</feature>
<dbReference type="InterPro" id="IPR035963">
    <property type="entry name" value="FERM_2"/>
</dbReference>
<dbReference type="Proteomes" id="UP000005239">
    <property type="component" value="Unassembled WGS sequence"/>
</dbReference>
<feature type="region of interest" description="Disordered" evidence="8">
    <location>
        <begin position="352"/>
        <end position="394"/>
    </location>
</feature>
<evidence type="ECO:0000313" key="9">
    <source>
        <dbReference type="EnsemblMetazoa" id="PPA14350.1"/>
    </source>
</evidence>
<dbReference type="FunFam" id="1.20.80.10:FF:000003">
    <property type="entry name" value="Tyrosine-protein phosphatase non-receptor type 4"/>
    <property type="match status" value="1"/>
</dbReference>
<dbReference type="SMART" id="SM00228">
    <property type="entry name" value="PDZ"/>
    <property type="match status" value="1"/>
</dbReference>
<feature type="compositionally biased region" description="Low complexity" evidence="8">
    <location>
        <begin position="577"/>
        <end position="588"/>
    </location>
</feature>
<dbReference type="Pfam" id="PF00373">
    <property type="entry name" value="FERM_M"/>
    <property type="match status" value="1"/>
</dbReference>
<dbReference type="InterPro" id="IPR011993">
    <property type="entry name" value="PH-like_dom_sf"/>
</dbReference>
<dbReference type="InterPro" id="IPR027417">
    <property type="entry name" value="P-loop_NTPase"/>
</dbReference>
<dbReference type="InterPro" id="IPR008144">
    <property type="entry name" value="Guanylate_kin-like_dom"/>
</dbReference>
<dbReference type="InterPro" id="IPR001478">
    <property type="entry name" value="PDZ"/>
</dbReference>
<dbReference type="InterPro" id="IPR020590">
    <property type="entry name" value="Guanylate_kinase_CS"/>
</dbReference>
<dbReference type="Gene3D" id="2.30.29.30">
    <property type="entry name" value="Pleckstrin-homology domain (PH domain)/Phosphotyrosine-binding domain (PTB)"/>
    <property type="match status" value="1"/>
</dbReference>
<dbReference type="SMART" id="SM01196">
    <property type="entry name" value="FERM_C"/>
    <property type="match status" value="1"/>
</dbReference>
<dbReference type="CDD" id="cd13186">
    <property type="entry name" value="FERM_C_NBL4_NBL5"/>
    <property type="match status" value="1"/>
</dbReference>
<dbReference type="InterPro" id="IPR019748">
    <property type="entry name" value="FERM_central"/>
</dbReference>
<feature type="compositionally biased region" description="Polar residues" evidence="8">
    <location>
        <begin position="526"/>
        <end position="548"/>
    </location>
</feature>
<dbReference type="GO" id="GO:0008092">
    <property type="term" value="F:cytoskeletal protein binding"/>
    <property type="evidence" value="ECO:0007669"/>
    <property type="project" value="InterPro"/>
</dbReference>
<protein>
    <recommendedName>
        <fullName evidence="3">Moesin/ezrin/radixin homolog 1</fullName>
    </recommendedName>
</protein>
<keyword evidence="5" id="KW-0963">Cytoplasm</keyword>
<dbReference type="EnsemblMetazoa" id="PPA14350.1">
    <property type="protein sequence ID" value="PPA14350.1"/>
    <property type="gene ID" value="WBGene00103904"/>
</dbReference>
<keyword evidence="4" id="KW-0728">SH3 domain</keyword>
<evidence type="ECO:0000256" key="3">
    <source>
        <dbReference type="ARBA" id="ARBA00022025"/>
    </source>
</evidence>
<reference evidence="10" key="1">
    <citation type="journal article" date="2008" name="Nat. Genet.">
        <title>The Pristionchus pacificus genome provides a unique perspective on nematode lifestyle and parasitism.</title>
        <authorList>
            <person name="Dieterich C."/>
            <person name="Clifton S.W."/>
            <person name="Schuster L.N."/>
            <person name="Chinwalla A."/>
            <person name="Delehaunty K."/>
            <person name="Dinkelacker I."/>
            <person name="Fulton L."/>
            <person name="Fulton R."/>
            <person name="Godfrey J."/>
            <person name="Minx P."/>
            <person name="Mitreva M."/>
            <person name="Roeseler W."/>
            <person name="Tian H."/>
            <person name="Witte H."/>
            <person name="Yang S.P."/>
            <person name="Wilson R.K."/>
            <person name="Sommer R.J."/>
        </authorList>
    </citation>
    <scope>NUCLEOTIDE SEQUENCE [LARGE SCALE GENOMIC DNA]</scope>
    <source>
        <strain evidence="10">PS312</strain>
    </source>
</reference>
<dbReference type="SUPFAM" id="SSF50156">
    <property type="entry name" value="PDZ domain-like"/>
    <property type="match status" value="1"/>
</dbReference>
<feature type="compositionally biased region" description="Low complexity" evidence="8">
    <location>
        <begin position="549"/>
        <end position="563"/>
    </location>
</feature>
<dbReference type="PANTHER" id="PTHR23280:SF25">
    <property type="entry name" value="MOESIN_EZRIN_RADIXIN HOMOLOG 1"/>
    <property type="match status" value="1"/>
</dbReference>
<organism evidence="9 10">
    <name type="scientific">Pristionchus pacificus</name>
    <name type="common">Parasitic nematode worm</name>
    <dbReference type="NCBI Taxonomy" id="54126"/>
    <lineage>
        <taxon>Eukaryota</taxon>
        <taxon>Metazoa</taxon>
        <taxon>Ecdysozoa</taxon>
        <taxon>Nematoda</taxon>
        <taxon>Chromadorea</taxon>
        <taxon>Rhabditida</taxon>
        <taxon>Rhabditina</taxon>
        <taxon>Diplogasteromorpha</taxon>
        <taxon>Diplogasteroidea</taxon>
        <taxon>Neodiplogasteridae</taxon>
        <taxon>Pristionchus</taxon>
    </lineage>
</organism>
<dbReference type="Gene3D" id="3.10.20.90">
    <property type="entry name" value="Phosphatidylinositol 3-kinase Catalytic Subunit, Chain A, domain 1"/>
    <property type="match status" value="1"/>
</dbReference>
<dbReference type="Pfam" id="PF00595">
    <property type="entry name" value="PDZ"/>
    <property type="match status" value="1"/>
</dbReference>
<dbReference type="PANTHER" id="PTHR23280">
    <property type="entry name" value="4.1 G PROTEIN"/>
    <property type="match status" value="1"/>
</dbReference>
<dbReference type="Gene3D" id="1.20.80.10">
    <property type="match status" value="1"/>
</dbReference>
<dbReference type="Gene3D" id="2.30.30.40">
    <property type="entry name" value="SH3 Domains"/>
    <property type="match status" value="1"/>
</dbReference>
<dbReference type="CDD" id="cd17108">
    <property type="entry name" value="FERM_F1_EPB41L5_like"/>
    <property type="match status" value="1"/>
</dbReference>
<feature type="compositionally biased region" description="Basic and acidic residues" evidence="8">
    <location>
        <begin position="352"/>
        <end position="362"/>
    </location>
</feature>
<proteinExistence type="predicted"/>
<dbReference type="SUPFAM" id="SSF52540">
    <property type="entry name" value="P-loop containing nucleoside triphosphate hydrolases"/>
    <property type="match status" value="1"/>
</dbReference>
<dbReference type="InterPro" id="IPR019747">
    <property type="entry name" value="FERM_CS"/>
</dbReference>
<dbReference type="FunFam" id="2.30.29.30:FF:000002">
    <property type="entry name" value="Band 4.1-like protein 5 isoform 1"/>
    <property type="match status" value="1"/>
</dbReference>
<dbReference type="InterPro" id="IPR001452">
    <property type="entry name" value="SH3_domain"/>
</dbReference>
<dbReference type="FunFam" id="3.10.20.90:FF:000024">
    <property type="entry name" value="Erythrocyte membrane protein band 4.1-like 5"/>
    <property type="match status" value="1"/>
</dbReference>
<dbReference type="PROSITE" id="PS00660">
    <property type="entry name" value="FERM_1"/>
    <property type="match status" value="1"/>
</dbReference>
<dbReference type="InterPro" id="IPR000299">
    <property type="entry name" value="FERM_domain"/>
</dbReference>
<evidence type="ECO:0000256" key="2">
    <source>
        <dbReference type="ARBA" id="ARBA00004536"/>
    </source>
</evidence>
<dbReference type="Pfam" id="PF08736">
    <property type="entry name" value="FA"/>
    <property type="match status" value="1"/>
</dbReference>
<evidence type="ECO:0000256" key="4">
    <source>
        <dbReference type="ARBA" id="ARBA00022443"/>
    </source>
</evidence>
<reference evidence="9" key="2">
    <citation type="submission" date="2022-06" db="UniProtKB">
        <authorList>
            <consortium name="EnsemblMetazoa"/>
        </authorList>
    </citation>
    <scope>IDENTIFICATION</scope>
    <source>
        <strain evidence="9">PS312</strain>
    </source>
</reference>
<dbReference type="Gene3D" id="3.40.50.300">
    <property type="entry name" value="P-loop containing nucleotide triphosphate hydrolases"/>
    <property type="match status" value="1"/>
</dbReference>
<comment type="subcellular location">
    <subcellularLocation>
        <location evidence="2">Cell junction</location>
        <location evidence="2">Adherens junction</location>
    </subcellularLocation>
    <subcellularLocation>
        <location evidence="7">Cell projection</location>
        <location evidence="7">Rhabdomere</location>
    </subcellularLocation>
    <subcellularLocation>
        <location evidence="1">Cytoplasm</location>
    </subcellularLocation>
</comment>